<proteinExistence type="predicted"/>
<keyword evidence="1" id="KW-0812">Transmembrane</keyword>
<feature type="transmembrane region" description="Helical" evidence="1">
    <location>
        <begin position="46"/>
        <end position="66"/>
    </location>
</feature>
<reference evidence="2" key="1">
    <citation type="submission" date="2023-05" db="EMBL/GenBank/DDBJ databases">
        <title>Nepenthes gracilis genome sequencing.</title>
        <authorList>
            <person name="Fukushima K."/>
        </authorList>
    </citation>
    <scope>NUCLEOTIDE SEQUENCE</scope>
    <source>
        <strain evidence="2">SING2019-196</strain>
    </source>
</reference>
<evidence type="ECO:0000313" key="3">
    <source>
        <dbReference type="Proteomes" id="UP001279734"/>
    </source>
</evidence>
<comment type="caution">
    <text evidence="2">The sequence shown here is derived from an EMBL/GenBank/DDBJ whole genome shotgun (WGS) entry which is preliminary data.</text>
</comment>
<dbReference type="AlphaFoldDB" id="A0AAD3XGD5"/>
<keyword evidence="3" id="KW-1185">Reference proteome</keyword>
<dbReference type="Proteomes" id="UP001279734">
    <property type="component" value="Unassembled WGS sequence"/>
</dbReference>
<keyword evidence="1" id="KW-0472">Membrane</keyword>
<sequence>MVCCWWWFGVVVSLNLLLRFGAGVGYVALALQQQQTEVGMQWTPSWLDWFCLLLFTCQIYIPMSVLCEGLQWRLDAATYGLPDSGLGESFYADVSTVWASKPWLCCSCLMFSGHHLHGAGEIG</sequence>
<evidence type="ECO:0000256" key="1">
    <source>
        <dbReference type="SAM" id="Phobius"/>
    </source>
</evidence>
<evidence type="ECO:0000313" key="2">
    <source>
        <dbReference type="EMBL" id="GMH03538.1"/>
    </source>
</evidence>
<name>A0AAD3XGD5_NEPGR</name>
<protein>
    <submittedName>
        <fullName evidence="2">Uncharacterized protein</fullName>
    </submittedName>
</protein>
<organism evidence="2 3">
    <name type="scientific">Nepenthes gracilis</name>
    <name type="common">Slender pitcher plant</name>
    <dbReference type="NCBI Taxonomy" id="150966"/>
    <lineage>
        <taxon>Eukaryota</taxon>
        <taxon>Viridiplantae</taxon>
        <taxon>Streptophyta</taxon>
        <taxon>Embryophyta</taxon>
        <taxon>Tracheophyta</taxon>
        <taxon>Spermatophyta</taxon>
        <taxon>Magnoliopsida</taxon>
        <taxon>eudicotyledons</taxon>
        <taxon>Gunneridae</taxon>
        <taxon>Pentapetalae</taxon>
        <taxon>Caryophyllales</taxon>
        <taxon>Nepenthaceae</taxon>
        <taxon>Nepenthes</taxon>
    </lineage>
</organism>
<dbReference type="EMBL" id="BSYO01000004">
    <property type="protein sequence ID" value="GMH03538.1"/>
    <property type="molecule type" value="Genomic_DNA"/>
</dbReference>
<keyword evidence="1" id="KW-1133">Transmembrane helix</keyword>
<gene>
    <name evidence="2" type="ORF">Nepgr_005377</name>
</gene>
<accession>A0AAD3XGD5</accession>